<proteinExistence type="predicted"/>
<evidence type="ECO:0000256" key="4">
    <source>
        <dbReference type="ARBA" id="ARBA00023136"/>
    </source>
</evidence>
<dbReference type="eggNOG" id="COG2321">
    <property type="taxonomic scope" value="Bacteria"/>
</dbReference>
<dbReference type="Pfam" id="PF04228">
    <property type="entry name" value="Zn_peptidase"/>
    <property type="match status" value="1"/>
</dbReference>
<sequence length="304" mass="31717">MSFDDSSQLDASRVGSGGGRGRGIAVGGGLGGGLLLLVVGLLFGQDGIDAITGGGGQDTGSQTAVEQERAERCRTGADANQYTDCRMIATAQSLDQFWTDYLPQATGEQYVMPGVQLFEGHTNTGCGAATSAVGPFYCPADETAYLDIAFFDELQTQFGAEGGPLAEEYVLAHEFGHHIQNQIGTLGYAQQDPQGPESGAVRVELQADCLAGLWAGGAAGDSSGAVDLGDISQQELDQALDAASAIGDDRIQETTQGRVSPENFTHGASAQRQLWFYAGYRTGDLDACDTFSARDLNAPPALSR</sequence>
<dbReference type="Proteomes" id="UP000053512">
    <property type="component" value="Unassembled WGS sequence"/>
</dbReference>
<gene>
    <name evidence="6" type="ORF">AVL61_12430</name>
</gene>
<dbReference type="GO" id="GO:0016020">
    <property type="term" value="C:membrane"/>
    <property type="evidence" value="ECO:0007669"/>
    <property type="project" value="UniProtKB-SubCell"/>
</dbReference>
<keyword evidence="2 5" id="KW-0812">Transmembrane</keyword>
<keyword evidence="4 5" id="KW-0472">Membrane</keyword>
<accession>A0A0W8I4N3</accession>
<organism evidence="6 7">
    <name type="scientific">Kocuria rosea subsp. polaris</name>
    <dbReference type="NCBI Taxonomy" id="136273"/>
    <lineage>
        <taxon>Bacteria</taxon>
        <taxon>Bacillati</taxon>
        <taxon>Actinomycetota</taxon>
        <taxon>Actinomycetes</taxon>
        <taxon>Micrococcales</taxon>
        <taxon>Micrococcaceae</taxon>
        <taxon>Kocuria</taxon>
    </lineage>
</organism>
<evidence type="ECO:0000313" key="6">
    <source>
        <dbReference type="EMBL" id="KUG53012.1"/>
    </source>
</evidence>
<name>A0A0W8I4N3_KOCRO</name>
<dbReference type="OrthoDB" id="9774900at2"/>
<dbReference type="AlphaFoldDB" id="A0A0W8I4N3"/>
<comment type="subcellular location">
    <subcellularLocation>
        <location evidence="1">Membrane</location>
        <topology evidence="1">Single-pass membrane protein</topology>
    </subcellularLocation>
</comment>
<dbReference type="PANTHER" id="PTHR30168">
    <property type="entry name" value="PUTATIVE MEMBRANE PROTEIN YPFJ"/>
    <property type="match status" value="1"/>
</dbReference>
<dbReference type="STRING" id="136273.GY22_02575"/>
<comment type="caution">
    <text evidence="6">The sequence shown here is derived from an EMBL/GenBank/DDBJ whole genome shotgun (WGS) entry which is preliminary data.</text>
</comment>
<evidence type="ECO:0000313" key="7">
    <source>
        <dbReference type="Proteomes" id="UP000053512"/>
    </source>
</evidence>
<dbReference type="PANTHER" id="PTHR30168:SF0">
    <property type="entry name" value="INNER MEMBRANE PROTEIN"/>
    <property type="match status" value="1"/>
</dbReference>
<reference evidence="7" key="1">
    <citation type="submission" date="2015-12" db="EMBL/GenBank/DDBJ databases">
        <authorList>
            <person name="Nair G.R."/>
            <person name="Kaur G."/>
            <person name="Mayilraj S."/>
        </authorList>
    </citation>
    <scope>NUCLEOTIDE SEQUENCE [LARGE SCALE GENOMIC DNA]</scope>
    <source>
        <strain evidence="7">CD08_4</strain>
    </source>
</reference>
<evidence type="ECO:0000256" key="5">
    <source>
        <dbReference type="SAM" id="Phobius"/>
    </source>
</evidence>
<dbReference type="EMBL" id="LQBK01000038">
    <property type="protein sequence ID" value="KUG53012.1"/>
    <property type="molecule type" value="Genomic_DNA"/>
</dbReference>
<evidence type="ECO:0000256" key="3">
    <source>
        <dbReference type="ARBA" id="ARBA00022989"/>
    </source>
</evidence>
<feature type="transmembrane region" description="Helical" evidence="5">
    <location>
        <begin position="23"/>
        <end position="43"/>
    </location>
</feature>
<evidence type="ECO:0000256" key="1">
    <source>
        <dbReference type="ARBA" id="ARBA00004167"/>
    </source>
</evidence>
<dbReference type="InterPro" id="IPR007343">
    <property type="entry name" value="Uncharacterised_pept_Zn_put"/>
</dbReference>
<protein>
    <submittedName>
        <fullName evidence="6">Neutral zinc metallopeptidase</fullName>
    </submittedName>
</protein>
<dbReference type="RefSeq" id="WP_058875042.1">
    <property type="nucleotide sequence ID" value="NZ_LQBK01000038.1"/>
</dbReference>
<keyword evidence="3 5" id="KW-1133">Transmembrane helix</keyword>
<evidence type="ECO:0000256" key="2">
    <source>
        <dbReference type="ARBA" id="ARBA00022692"/>
    </source>
</evidence>